<dbReference type="Gene3D" id="3.60.10.10">
    <property type="entry name" value="Endonuclease/exonuclease/phosphatase"/>
    <property type="match status" value="1"/>
</dbReference>
<protein>
    <submittedName>
        <fullName evidence="2">Hydrolase</fullName>
    </submittedName>
</protein>
<dbReference type="InterPro" id="IPR036691">
    <property type="entry name" value="Endo/exonu/phosph_ase_sf"/>
</dbReference>
<dbReference type="PANTHER" id="PTHR14859:SF1">
    <property type="entry name" value="PGAP2-INTERACTING PROTEIN"/>
    <property type="match status" value="1"/>
</dbReference>
<dbReference type="Pfam" id="PF03372">
    <property type="entry name" value="Exo_endo_phos"/>
    <property type="match status" value="1"/>
</dbReference>
<dbReference type="RefSeq" id="WP_095005926.1">
    <property type="nucleotide sequence ID" value="NZ_LHUG01000002.1"/>
</dbReference>
<dbReference type="GO" id="GO:0016020">
    <property type="term" value="C:membrane"/>
    <property type="evidence" value="ECO:0007669"/>
    <property type="project" value="GOC"/>
</dbReference>
<accession>A0A267HTU4</accession>
<reference evidence="2 3" key="1">
    <citation type="submission" date="2015-08" db="EMBL/GenBank/DDBJ databases">
        <title>Enterococcus genome sequence.</title>
        <authorList>
            <person name="Acedo J.Z."/>
            <person name="Vederas J.C."/>
        </authorList>
    </citation>
    <scope>NUCLEOTIDE SEQUENCE [LARGE SCALE GENOMIC DNA]</scope>
    <source>
        <strain evidence="2 3">49</strain>
    </source>
</reference>
<name>A0A267HTU4_9ENTE</name>
<dbReference type="GO" id="GO:0006506">
    <property type="term" value="P:GPI anchor biosynthetic process"/>
    <property type="evidence" value="ECO:0007669"/>
    <property type="project" value="TreeGrafter"/>
</dbReference>
<organism evidence="2 3">
    <name type="scientific">Enterococcus canintestini</name>
    <dbReference type="NCBI Taxonomy" id="317010"/>
    <lineage>
        <taxon>Bacteria</taxon>
        <taxon>Bacillati</taxon>
        <taxon>Bacillota</taxon>
        <taxon>Bacilli</taxon>
        <taxon>Lactobacillales</taxon>
        <taxon>Enterococcaceae</taxon>
        <taxon>Enterococcus</taxon>
    </lineage>
</organism>
<gene>
    <name evidence="2" type="ORF">AKL21_02345</name>
</gene>
<sequence length="270" mass="30943">MKFLTLNCHSWLEENQTEKLDQLVKNIAANDYDVICLQEVNQLVKSEVAVLDDWFIPSSTDVVIHEDNFALRLQEQLQCVEKDYYWSWCYNHIGYDRFHEGVAILAKTPFIAKDHLVSKTTDVADYHTRRILTALTEVDGQLLQVVSGHFSWWTKGFSAEWEKTQAFLATNSYPLVLMGDFNNPAHTPGYELILASDWQLQDSFYAAKKSVGNYTTLAKIAGWEESNGERIDYIFMTPEFKVVTHEVIFDGGKTPVVSDHFGVSVTAQWQ</sequence>
<dbReference type="AlphaFoldDB" id="A0A267HTU4"/>
<evidence type="ECO:0000313" key="3">
    <source>
        <dbReference type="Proteomes" id="UP000216797"/>
    </source>
</evidence>
<dbReference type="GO" id="GO:0016787">
    <property type="term" value="F:hydrolase activity"/>
    <property type="evidence" value="ECO:0007669"/>
    <property type="project" value="UniProtKB-KW"/>
</dbReference>
<evidence type="ECO:0000313" key="2">
    <source>
        <dbReference type="EMBL" id="PAB01791.1"/>
    </source>
</evidence>
<dbReference type="SUPFAM" id="SSF56219">
    <property type="entry name" value="DNase I-like"/>
    <property type="match status" value="1"/>
</dbReference>
<keyword evidence="2" id="KW-0378">Hydrolase</keyword>
<dbReference type="InterPro" id="IPR005135">
    <property type="entry name" value="Endo/exonuclease/phosphatase"/>
</dbReference>
<evidence type="ECO:0000259" key="1">
    <source>
        <dbReference type="Pfam" id="PF03372"/>
    </source>
</evidence>
<dbReference type="PANTHER" id="PTHR14859">
    <property type="entry name" value="CALCOFLUOR WHITE HYPERSENSITIVE PROTEIN PRECURSOR"/>
    <property type="match status" value="1"/>
</dbReference>
<dbReference type="InterPro" id="IPR051916">
    <property type="entry name" value="GPI-anchor_lipid_remodeler"/>
</dbReference>
<comment type="caution">
    <text evidence="2">The sequence shown here is derived from an EMBL/GenBank/DDBJ whole genome shotgun (WGS) entry which is preliminary data.</text>
</comment>
<dbReference type="Proteomes" id="UP000216797">
    <property type="component" value="Unassembled WGS sequence"/>
</dbReference>
<dbReference type="CDD" id="cd09079">
    <property type="entry name" value="RgfB-like"/>
    <property type="match status" value="1"/>
</dbReference>
<keyword evidence="3" id="KW-1185">Reference proteome</keyword>
<feature type="domain" description="Endonuclease/exonuclease/phosphatase" evidence="1">
    <location>
        <begin position="18"/>
        <end position="260"/>
    </location>
</feature>
<proteinExistence type="predicted"/>
<dbReference type="EMBL" id="LHUG01000002">
    <property type="protein sequence ID" value="PAB01791.1"/>
    <property type="molecule type" value="Genomic_DNA"/>
</dbReference>